<proteinExistence type="predicted"/>
<comment type="caution">
    <text evidence="1">The sequence shown here is derived from an EMBL/GenBank/DDBJ whole genome shotgun (WGS) entry which is preliminary data.</text>
</comment>
<gene>
    <name evidence="1" type="ORF">HAX54_052534</name>
</gene>
<dbReference type="Proteomes" id="UP000823775">
    <property type="component" value="Unassembled WGS sequence"/>
</dbReference>
<reference evidence="1 2" key="1">
    <citation type="journal article" date="2021" name="BMC Genomics">
        <title>Datura genome reveals duplications of psychoactive alkaloid biosynthetic genes and high mutation rate following tissue culture.</title>
        <authorList>
            <person name="Rajewski A."/>
            <person name="Carter-House D."/>
            <person name="Stajich J."/>
            <person name="Litt A."/>
        </authorList>
    </citation>
    <scope>NUCLEOTIDE SEQUENCE [LARGE SCALE GENOMIC DNA]</scope>
    <source>
        <strain evidence="1">AR-01</strain>
    </source>
</reference>
<accession>A0ABS8SZV8</accession>
<protein>
    <submittedName>
        <fullName evidence="1">Uncharacterized protein</fullName>
    </submittedName>
</protein>
<name>A0ABS8SZV8_DATST</name>
<keyword evidence="2" id="KW-1185">Reference proteome</keyword>
<sequence>MECRLQRNSRSVKVIFAAVDDARQNMCMSQLFRCFHLLIRRHKLRDLKSDISKARANSSFK</sequence>
<feature type="non-terminal residue" evidence="1">
    <location>
        <position position="61"/>
    </location>
</feature>
<evidence type="ECO:0000313" key="2">
    <source>
        <dbReference type="Proteomes" id="UP000823775"/>
    </source>
</evidence>
<dbReference type="EMBL" id="JACEIK010000955">
    <property type="protein sequence ID" value="MCD7464340.1"/>
    <property type="molecule type" value="Genomic_DNA"/>
</dbReference>
<organism evidence="1 2">
    <name type="scientific">Datura stramonium</name>
    <name type="common">Jimsonweed</name>
    <name type="synonym">Common thornapple</name>
    <dbReference type="NCBI Taxonomy" id="4076"/>
    <lineage>
        <taxon>Eukaryota</taxon>
        <taxon>Viridiplantae</taxon>
        <taxon>Streptophyta</taxon>
        <taxon>Embryophyta</taxon>
        <taxon>Tracheophyta</taxon>
        <taxon>Spermatophyta</taxon>
        <taxon>Magnoliopsida</taxon>
        <taxon>eudicotyledons</taxon>
        <taxon>Gunneridae</taxon>
        <taxon>Pentapetalae</taxon>
        <taxon>asterids</taxon>
        <taxon>lamiids</taxon>
        <taxon>Solanales</taxon>
        <taxon>Solanaceae</taxon>
        <taxon>Solanoideae</taxon>
        <taxon>Datureae</taxon>
        <taxon>Datura</taxon>
    </lineage>
</organism>
<evidence type="ECO:0000313" key="1">
    <source>
        <dbReference type="EMBL" id="MCD7464340.1"/>
    </source>
</evidence>